<feature type="compositionally biased region" description="Low complexity" evidence="2">
    <location>
        <begin position="221"/>
        <end position="233"/>
    </location>
</feature>
<evidence type="ECO:0000256" key="1">
    <source>
        <dbReference type="SAM" id="Coils"/>
    </source>
</evidence>
<feature type="compositionally biased region" description="Basic and acidic residues" evidence="2">
    <location>
        <begin position="542"/>
        <end position="553"/>
    </location>
</feature>
<organism evidence="4 5">
    <name type="scientific">Fomitopsis schrenkii</name>
    <name type="common">Brown rot fungus</name>
    <dbReference type="NCBI Taxonomy" id="2126942"/>
    <lineage>
        <taxon>Eukaryota</taxon>
        <taxon>Fungi</taxon>
        <taxon>Dikarya</taxon>
        <taxon>Basidiomycota</taxon>
        <taxon>Agaricomycotina</taxon>
        <taxon>Agaricomycetes</taxon>
        <taxon>Polyporales</taxon>
        <taxon>Fomitopsis</taxon>
    </lineage>
</organism>
<feature type="coiled-coil region" evidence="1">
    <location>
        <begin position="34"/>
        <end position="61"/>
    </location>
</feature>
<gene>
    <name evidence="4" type="ORF">FOMPIDRAFT_1024453</name>
</gene>
<dbReference type="eggNOG" id="ENOG502SCQW">
    <property type="taxonomic scope" value="Eukaryota"/>
</dbReference>
<dbReference type="STRING" id="743788.S8FBA5"/>
<keyword evidence="1" id="KW-0175">Coiled coil</keyword>
<reference evidence="4 5" key="1">
    <citation type="journal article" date="2012" name="Science">
        <title>The Paleozoic origin of enzymatic lignin decomposition reconstructed from 31 fungal genomes.</title>
        <authorList>
            <person name="Floudas D."/>
            <person name="Binder M."/>
            <person name="Riley R."/>
            <person name="Barry K."/>
            <person name="Blanchette R.A."/>
            <person name="Henrissat B."/>
            <person name="Martinez A.T."/>
            <person name="Otillar R."/>
            <person name="Spatafora J.W."/>
            <person name="Yadav J.S."/>
            <person name="Aerts A."/>
            <person name="Benoit I."/>
            <person name="Boyd A."/>
            <person name="Carlson A."/>
            <person name="Copeland A."/>
            <person name="Coutinho P.M."/>
            <person name="de Vries R.P."/>
            <person name="Ferreira P."/>
            <person name="Findley K."/>
            <person name="Foster B."/>
            <person name="Gaskell J."/>
            <person name="Glotzer D."/>
            <person name="Gorecki P."/>
            <person name="Heitman J."/>
            <person name="Hesse C."/>
            <person name="Hori C."/>
            <person name="Igarashi K."/>
            <person name="Jurgens J.A."/>
            <person name="Kallen N."/>
            <person name="Kersten P."/>
            <person name="Kohler A."/>
            <person name="Kuees U."/>
            <person name="Kumar T.K.A."/>
            <person name="Kuo A."/>
            <person name="LaButti K."/>
            <person name="Larrondo L.F."/>
            <person name="Lindquist E."/>
            <person name="Ling A."/>
            <person name="Lombard V."/>
            <person name="Lucas S."/>
            <person name="Lundell T."/>
            <person name="Martin R."/>
            <person name="McLaughlin D.J."/>
            <person name="Morgenstern I."/>
            <person name="Morin E."/>
            <person name="Murat C."/>
            <person name="Nagy L.G."/>
            <person name="Nolan M."/>
            <person name="Ohm R.A."/>
            <person name="Patyshakuliyeva A."/>
            <person name="Rokas A."/>
            <person name="Ruiz-Duenas F.J."/>
            <person name="Sabat G."/>
            <person name="Salamov A."/>
            <person name="Samejima M."/>
            <person name="Schmutz J."/>
            <person name="Slot J.C."/>
            <person name="St John F."/>
            <person name="Stenlid J."/>
            <person name="Sun H."/>
            <person name="Sun S."/>
            <person name="Syed K."/>
            <person name="Tsang A."/>
            <person name="Wiebenga A."/>
            <person name="Young D."/>
            <person name="Pisabarro A."/>
            <person name="Eastwood D.C."/>
            <person name="Martin F."/>
            <person name="Cullen D."/>
            <person name="Grigoriev I.V."/>
            <person name="Hibbett D.S."/>
        </authorList>
    </citation>
    <scope>NUCLEOTIDE SEQUENCE</scope>
    <source>
        <strain evidence="5">FP-58527</strain>
    </source>
</reference>
<dbReference type="Pfam" id="PF02179">
    <property type="entry name" value="BAG"/>
    <property type="match status" value="1"/>
</dbReference>
<feature type="compositionally biased region" description="Polar residues" evidence="2">
    <location>
        <begin position="518"/>
        <end position="527"/>
    </location>
</feature>
<feature type="domain" description="BAG" evidence="3">
    <location>
        <begin position="377"/>
        <end position="419"/>
    </location>
</feature>
<sequence>MFGYSPHGAYSSPYGYGRVSPSYDADYLRALAQERAAQEQLLAARRAQEEARQRAERARLAQSRYGLPSRYIPLYDNLDDSEEHDSYDSGYTPYGFGGYAPTSRQRQAALAQERQRALQMELERRERERDERLRLEEEKRQLEEERQRLMEEERRQRIRAEQLRQREQEYNRQRTRQFNPLFGPYGWIPDEEEETVSPRTGRRPQTGTPGHLRGMTSQGNPAGVSRSSSVPPRSAFPPIPIRSSASSSKAETGHFKVPIRTPSPKQKAPSPKPQGTPEQHDAARKIQDAYRAHTARASALRTIDSHRTKFAHLKAGFRFPSSIDFATGPSSHDHVSVPVDPTALAALVLADGVSVEEGRSRRPQLAYTSQNAQVHAYLEELNRLLSALDAVESGGDKEVRERRKGIVREVEAEAERVEAVVGEVWSRWQTQRESKGSQQAEAAVVPPGTQQETIEQPDQDAQTEPDLDQQPPSQVTQAEETARVAPGMYEAVAEQQHAGDAALDIVPHVEPMPKEETTQLVPSSQSGAGEPSTEADGWADVAHPHAEDGDKMQGESSESAPPVDAPAVPMDTDPDQPAVASAPSPEIDIPDAEPEKEEGYEEVAGRRGCASIPREVEAPPTPEIDIKDADEEEEAAAHSPIEPMSVHPQLSAVVDEPPSPSKQPEPEVQYLESSLMAVDDSR</sequence>
<dbReference type="Gene3D" id="1.20.58.120">
    <property type="entry name" value="BAG domain"/>
    <property type="match status" value="1"/>
</dbReference>
<feature type="compositionally biased region" description="Low complexity" evidence="2">
    <location>
        <begin position="560"/>
        <end position="571"/>
    </location>
</feature>
<name>S8FBA5_FOMSC</name>
<feature type="compositionally biased region" description="Polar residues" evidence="2">
    <location>
        <begin position="470"/>
        <end position="479"/>
    </location>
</feature>
<dbReference type="InParanoid" id="S8FBA5"/>
<feature type="region of interest" description="Disordered" evidence="2">
    <location>
        <begin position="495"/>
        <end position="682"/>
    </location>
</feature>
<dbReference type="EMBL" id="KE504161">
    <property type="protein sequence ID" value="EPS98885.1"/>
    <property type="molecule type" value="Genomic_DNA"/>
</dbReference>
<evidence type="ECO:0000259" key="3">
    <source>
        <dbReference type="Pfam" id="PF02179"/>
    </source>
</evidence>
<protein>
    <recommendedName>
        <fullName evidence="3">BAG domain-containing protein</fullName>
    </recommendedName>
</protein>
<evidence type="ECO:0000256" key="2">
    <source>
        <dbReference type="SAM" id="MobiDB-lite"/>
    </source>
</evidence>
<dbReference type="GO" id="GO:0051087">
    <property type="term" value="F:protein-folding chaperone binding"/>
    <property type="evidence" value="ECO:0007669"/>
    <property type="project" value="InterPro"/>
</dbReference>
<dbReference type="HOGENOM" id="CLU_403340_0_0_1"/>
<dbReference type="InterPro" id="IPR036533">
    <property type="entry name" value="BAG_dom_sf"/>
</dbReference>
<feature type="compositionally biased region" description="Acidic residues" evidence="2">
    <location>
        <begin position="588"/>
        <end position="601"/>
    </location>
</feature>
<dbReference type="PROSITE" id="PS50096">
    <property type="entry name" value="IQ"/>
    <property type="match status" value="1"/>
</dbReference>
<proteinExistence type="predicted"/>
<keyword evidence="5" id="KW-1185">Reference proteome</keyword>
<feature type="region of interest" description="Disordered" evidence="2">
    <location>
        <begin position="168"/>
        <end position="283"/>
    </location>
</feature>
<dbReference type="Proteomes" id="UP000015241">
    <property type="component" value="Unassembled WGS sequence"/>
</dbReference>
<feature type="compositionally biased region" description="Acidic residues" evidence="2">
    <location>
        <begin position="455"/>
        <end position="467"/>
    </location>
</feature>
<evidence type="ECO:0000313" key="4">
    <source>
        <dbReference type="EMBL" id="EPS98885.1"/>
    </source>
</evidence>
<evidence type="ECO:0000313" key="5">
    <source>
        <dbReference type="Proteomes" id="UP000015241"/>
    </source>
</evidence>
<dbReference type="AlphaFoldDB" id="S8FBA5"/>
<accession>S8FBA5</accession>
<dbReference type="InterPro" id="IPR003103">
    <property type="entry name" value="BAG_domain"/>
</dbReference>
<dbReference type="SUPFAM" id="SSF63491">
    <property type="entry name" value="BAG domain"/>
    <property type="match status" value="1"/>
</dbReference>
<dbReference type="OrthoDB" id="333905at2759"/>
<feature type="region of interest" description="Disordered" evidence="2">
    <location>
        <begin position="431"/>
        <end position="482"/>
    </location>
</feature>